<dbReference type="EMBL" id="NPIC01000016">
    <property type="protein sequence ID" value="RDL30150.1"/>
    <property type="molecule type" value="Genomic_DNA"/>
</dbReference>
<dbReference type="RefSeq" id="XP_031864758.1">
    <property type="nucleotide sequence ID" value="XM_032019051.1"/>
</dbReference>
<dbReference type="OrthoDB" id="5130013at2759"/>
<name>A0A370T9A3_9HELO</name>
<accession>A0A370T9A3</accession>
<organism evidence="1 2">
    <name type="scientific">Venustampulla echinocandica</name>
    <dbReference type="NCBI Taxonomy" id="2656787"/>
    <lineage>
        <taxon>Eukaryota</taxon>
        <taxon>Fungi</taxon>
        <taxon>Dikarya</taxon>
        <taxon>Ascomycota</taxon>
        <taxon>Pezizomycotina</taxon>
        <taxon>Leotiomycetes</taxon>
        <taxon>Helotiales</taxon>
        <taxon>Pleuroascaceae</taxon>
        <taxon>Venustampulla</taxon>
    </lineage>
</organism>
<evidence type="ECO:0000313" key="1">
    <source>
        <dbReference type="EMBL" id="RDL30150.1"/>
    </source>
</evidence>
<sequence length="163" mass="17849">MRGLSVEDASVAAAKSNGISASTRCDLIKSSAKRPNPPMTSSFKYNDSECICKLFIVYDSDQNPFRGLISLALGDSTLLKAILALAARHNANRRYLFRQPLLATLPASSNSDEDALLYKCQAIQGLSLALNDGAPRRQDTIAARLKHSEQHLYALGYYPSPFR</sequence>
<dbReference type="InterPro" id="IPR021858">
    <property type="entry name" value="Fun_TF"/>
</dbReference>
<dbReference type="Pfam" id="PF11951">
    <property type="entry name" value="Fungal_trans_2"/>
    <property type="match status" value="1"/>
</dbReference>
<proteinExistence type="predicted"/>
<protein>
    <submittedName>
        <fullName evidence="1">Uncharacterized protein</fullName>
    </submittedName>
</protein>
<evidence type="ECO:0000313" key="2">
    <source>
        <dbReference type="Proteomes" id="UP000254866"/>
    </source>
</evidence>
<comment type="caution">
    <text evidence="1">The sequence shown here is derived from an EMBL/GenBank/DDBJ whole genome shotgun (WGS) entry which is preliminary data.</text>
</comment>
<keyword evidence="2" id="KW-1185">Reference proteome</keyword>
<gene>
    <name evidence="1" type="ORF">BP5553_10428</name>
</gene>
<reference evidence="1 2" key="1">
    <citation type="journal article" date="2018" name="IMA Fungus">
        <title>IMA Genome-F 9: Draft genome sequence of Annulohypoxylon stygium, Aspergillus mulundensis, Berkeleyomyces basicola (syn. Thielaviopsis basicola), Ceratocystis smalleyi, two Cercospora beticola strains, Coleophoma cylindrospora, Fusarium fracticaudum, Phialophora cf. hyalina, and Morchella septimelata.</title>
        <authorList>
            <person name="Wingfield B.D."/>
            <person name="Bills G.F."/>
            <person name="Dong Y."/>
            <person name="Huang W."/>
            <person name="Nel W.J."/>
            <person name="Swalarsk-Parry B.S."/>
            <person name="Vaghefi N."/>
            <person name="Wilken P.M."/>
            <person name="An Z."/>
            <person name="de Beer Z.W."/>
            <person name="De Vos L."/>
            <person name="Chen L."/>
            <person name="Duong T.A."/>
            <person name="Gao Y."/>
            <person name="Hammerbacher A."/>
            <person name="Kikkert J.R."/>
            <person name="Li Y."/>
            <person name="Li H."/>
            <person name="Li K."/>
            <person name="Li Q."/>
            <person name="Liu X."/>
            <person name="Ma X."/>
            <person name="Naidoo K."/>
            <person name="Pethybridge S.J."/>
            <person name="Sun J."/>
            <person name="Steenkamp E.T."/>
            <person name="van der Nest M.A."/>
            <person name="van Wyk S."/>
            <person name="Wingfield M.J."/>
            <person name="Xiong C."/>
            <person name="Yue Q."/>
            <person name="Zhang X."/>
        </authorList>
    </citation>
    <scope>NUCLEOTIDE SEQUENCE [LARGE SCALE GENOMIC DNA]</scope>
    <source>
        <strain evidence="1 2">BP 5553</strain>
    </source>
</reference>
<dbReference type="Proteomes" id="UP000254866">
    <property type="component" value="Unassembled WGS sequence"/>
</dbReference>
<dbReference type="AlphaFoldDB" id="A0A370T9A3"/>
<dbReference type="GeneID" id="43603277"/>